<evidence type="ECO:0000313" key="4">
    <source>
        <dbReference type="EMBL" id="MCT1607626.1"/>
    </source>
</evidence>
<evidence type="ECO:0000256" key="1">
    <source>
        <dbReference type="SAM" id="MobiDB-lite"/>
    </source>
</evidence>
<keyword evidence="2" id="KW-1133">Transmembrane helix</keyword>
<dbReference type="EMBL" id="JALXMO010000032">
    <property type="protein sequence ID" value="MCT1607626.1"/>
    <property type="molecule type" value="Genomic_DNA"/>
</dbReference>
<evidence type="ECO:0000259" key="3">
    <source>
        <dbReference type="Pfam" id="PF13399"/>
    </source>
</evidence>
<name>A0ABT2HSG0_9MICC</name>
<evidence type="ECO:0000256" key="2">
    <source>
        <dbReference type="SAM" id="Phobius"/>
    </source>
</evidence>
<feature type="region of interest" description="Disordered" evidence="1">
    <location>
        <begin position="67"/>
        <end position="112"/>
    </location>
</feature>
<keyword evidence="2" id="KW-0812">Transmembrane</keyword>
<feature type="region of interest" description="Disordered" evidence="1">
    <location>
        <begin position="1"/>
        <end position="32"/>
    </location>
</feature>
<comment type="caution">
    <text evidence="4">The sequence shown here is derived from an EMBL/GenBank/DDBJ whole genome shotgun (WGS) entry which is preliminary data.</text>
</comment>
<dbReference type="RefSeq" id="WP_260073518.1">
    <property type="nucleotide sequence ID" value="NZ_JALXMO010000032.1"/>
</dbReference>
<evidence type="ECO:0000313" key="5">
    <source>
        <dbReference type="Proteomes" id="UP001205046"/>
    </source>
</evidence>
<proteinExistence type="predicted"/>
<organism evidence="4 5">
    <name type="scientific">Nesterenkonia massiliensis</name>
    <dbReference type="NCBI Taxonomy" id="1232429"/>
    <lineage>
        <taxon>Bacteria</taxon>
        <taxon>Bacillati</taxon>
        <taxon>Actinomycetota</taxon>
        <taxon>Actinomycetes</taxon>
        <taxon>Micrococcales</taxon>
        <taxon>Micrococcaceae</taxon>
        <taxon>Nesterenkonia</taxon>
    </lineage>
</organism>
<feature type="compositionally biased region" description="Acidic residues" evidence="1">
    <location>
        <begin position="68"/>
        <end position="112"/>
    </location>
</feature>
<dbReference type="Gene3D" id="3.30.70.2390">
    <property type="match status" value="1"/>
</dbReference>
<feature type="transmembrane region" description="Helical" evidence="2">
    <location>
        <begin position="41"/>
        <end position="59"/>
    </location>
</feature>
<gene>
    <name evidence="4" type="ORF">M3B43_09915</name>
</gene>
<dbReference type="InterPro" id="IPR027381">
    <property type="entry name" value="LytR/CpsA/Psr_C"/>
</dbReference>
<feature type="domain" description="LytR/CpsA/Psr regulator C-terminal" evidence="3">
    <location>
        <begin position="120"/>
        <end position="205"/>
    </location>
</feature>
<sequence length="210" mass="21928">MSQYSHDEFDDVPPYQSDEVGKHRAPGSAVASGASGGGLKWIGLLAAFALIVGLVAYFGGSWLRGEDEPVAEEEQTQEEQTQDEQPADEDEAEPAPEGEEGESPEDEQPEEGAEADLDFPIYVYNYDGTPGVAGTVRTQLEGAGFNVTGQDNWSAGWNTCGETAPVVVHPPAQEAVAARIADELGAATCASDGWTDAGVIAVAVGVESAQ</sequence>
<dbReference type="Pfam" id="PF13399">
    <property type="entry name" value="LytR_C"/>
    <property type="match status" value="1"/>
</dbReference>
<accession>A0ABT2HSG0</accession>
<keyword evidence="2" id="KW-0472">Membrane</keyword>
<keyword evidence="5" id="KW-1185">Reference proteome</keyword>
<protein>
    <submittedName>
        <fullName evidence="4">LytR C-terminal domain-containing protein</fullName>
    </submittedName>
</protein>
<reference evidence="4 5" key="1">
    <citation type="submission" date="2022-04" db="EMBL/GenBank/DDBJ databases">
        <title>Human microbiome associated bacterial genomes.</title>
        <authorList>
            <person name="Sandstrom S."/>
            <person name="Salamzade R."/>
            <person name="Kalan L.R."/>
        </authorList>
    </citation>
    <scope>NUCLEOTIDE SEQUENCE [LARGE SCALE GENOMIC DNA]</scope>
    <source>
        <strain evidence="5">p3-SID767</strain>
    </source>
</reference>
<dbReference type="Proteomes" id="UP001205046">
    <property type="component" value="Unassembled WGS sequence"/>
</dbReference>